<evidence type="ECO:0000259" key="20">
    <source>
        <dbReference type="PROSITE" id="PS51669"/>
    </source>
</evidence>
<dbReference type="GO" id="GO:0022904">
    <property type="term" value="P:respiratory electron transport chain"/>
    <property type="evidence" value="ECO:0007669"/>
    <property type="project" value="TreeGrafter"/>
</dbReference>
<dbReference type="GO" id="GO:0046872">
    <property type="term" value="F:metal ion binding"/>
    <property type="evidence" value="ECO:0007669"/>
    <property type="project" value="UniProtKB-KW"/>
</dbReference>
<evidence type="ECO:0000256" key="10">
    <source>
        <dbReference type="ARBA" id="ARBA00022982"/>
    </source>
</evidence>
<dbReference type="InterPro" id="IPR006657">
    <property type="entry name" value="MoPterin_dinucl-bd_dom"/>
</dbReference>
<keyword evidence="12" id="KW-0408">Iron</keyword>
<evidence type="ECO:0000256" key="1">
    <source>
        <dbReference type="ARBA" id="ARBA00001942"/>
    </source>
</evidence>
<evidence type="ECO:0000259" key="19">
    <source>
        <dbReference type="PROSITE" id="PS51379"/>
    </source>
</evidence>
<dbReference type="SUPFAM" id="SSF54292">
    <property type="entry name" value="2Fe-2S ferredoxin-like"/>
    <property type="match status" value="1"/>
</dbReference>
<dbReference type="PANTHER" id="PTHR43105:SF14">
    <property type="entry name" value="FORMATE DEHYDROGENASE H"/>
    <property type="match status" value="1"/>
</dbReference>
<evidence type="ECO:0000259" key="18">
    <source>
        <dbReference type="PROSITE" id="PS51085"/>
    </source>
</evidence>
<keyword evidence="8" id="KW-0677">Repeat</keyword>
<dbReference type="InterPro" id="IPR001041">
    <property type="entry name" value="2Fe-2S_ferredoxin-type"/>
</dbReference>
<dbReference type="Pfam" id="PF04879">
    <property type="entry name" value="Molybdop_Fe4S4"/>
    <property type="match status" value="1"/>
</dbReference>
<keyword evidence="13" id="KW-0411">Iron-sulfur</keyword>
<dbReference type="GO" id="GO:1990204">
    <property type="term" value="C:oxidoreductase complex"/>
    <property type="evidence" value="ECO:0007669"/>
    <property type="project" value="UniProtKB-ARBA"/>
</dbReference>
<dbReference type="PROSITE" id="PS00490">
    <property type="entry name" value="MOLYBDOPTERIN_PROK_2"/>
    <property type="match status" value="1"/>
</dbReference>
<dbReference type="EC" id="1.9.6.1" evidence="17"/>
<dbReference type="STRING" id="1082479.SAMN05216241_101454"/>
<dbReference type="NCBIfam" id="TIGR01591">
    <property type="entry name" value="Fdh-alpha"/>
    <property type="match status" value="1"/>
</dbReference>
<evidence type="ECO:0000313" key="21">
    <source>
        <dbReference type="EMBL" id="SDF55778.1"/>
    </source>
</evidence>
<evidence type="ECO:0000256" key="16">
    <source>
        <dbReference type="ARBA" id="ARBA00055000"/>
    </source>
</evidence>
<dbReference type="PROSITE" id="PS51669">
    <property type="entry name" value="4FE4S_MOW_BIS_MGD"/>
    <property type="match status" value="1"/>
</dbReference>
<keyword evidence="14" id="KW-0534">Nitrate assimilation</keyword>
<dbReference type="InterPro" id="IPR009010">
    <property type="entry name" value="Asp_de-COase-like_dom_sf"/>
</dbReference>
<dbReference type="Pfam" id="PF12838">
    <property type="entry name" value="Fer4_7"/>
    <property type="match status" value="1"/>
</dbReference>
<dbReference type="GO" id="GO:0042128">
    <property type="term" value="P:nitrate assimilation"/>
    <property type="evidence" value="ECO:0007669"/>
    <property type="project" value="UniProtKB-KW"/>
</dbReference>
<evidence type="ECO:0000256" key="4">
    <source>
        <dbReference type="ARBA" id="ARBA00022485"/>
    </source>
</evidence>
<comment type="similarity">
    <text evidence="3">In the C-terminal section; belongs to the prokaryotic molybdopterin-containing oxidoreductase family.</text>
</comment>
<keyword evidence="7" id="KW-0732">Signal</keyword>
<dbReference type="Pfam" id="PF13510">
    <property type="entry name" value="Fer2_4"/>
    <property type="match status" value="1"/>
</dbReference>
<dbReference type="InterPro" id="IPR036010">
    <property type="entry name" value="2Fe-2S_ferredoxin-like_sf"/>
</dbReference>
<dbReference type="InterPro" id="IPR041924">
    <property type="entry name" value="Formate_Dh-H_N"/>
</dbReference>
<dbReference type="CDD" id="cd02753">
    <property type="entry name" value="MopB_Formate-Dh-H"/>
    <property type="match status" value="1"/>
</dbReference>
<dbReference type="PROSITE" id="PS51085">
    <property type="entry name" value="2FE2S_FER_2"/>
    <property type="match status" value="1"/>
</dbReference>
<dbReference type="InterPro" id="IPR017896">
    <property type="entry name" value="4Fe4S_Fe-S-bd"/>
</dbReference>
<dbReference type="Pfam" id="PF00384">
    <property type="entry name" value="Molybdopterin"/>
    <property type="match status" value="1"/>
</dbReference>
<feature type="domain" description="4Fe-4S Mo/W bis-MGD-type" evidence="20">
    <location>
        <begin position="224"/>
        <end position="279"/>
    </location>
</feature>
<gene>
    <name evidence="21" type="ORF">SAMN05216241_101454</name>
</gene>
<dbReference type="InterPro" id="IPR050123">
    <property type="entry name" value="Prok_molybdopt-oxidoreductase"/>
</dbReference>
<dbReference type="PIRSF" id="PIRSF036643">
    <property type="entry name" value="FDH_alpha"/>
    <property type="match status" value="1"/>
</dbReference>
<dbReference type="InterPro" id="IPR041925">
    <property type="entry name" value="CT_Formate-Dh_H"/>
</dbReference>
<dbReference type="AlphaFoldDB" id="A0A1G7M1T2"/>
<sequence length="924" mass="102705">MSDRVRFELDGREIVAEPGETIWTAAERAGYDIPHLCHRPEPGYRPDGNCRACMVEIEGEGALQPSCWREPKEGMKVKLDTERVRKSQEMVFELLLSDQPEREQHPDPSSKLWQYADTLGVSGSRFDARGGWQADPSHPAMAVNLDACIQCNLCVRACREVQVNDVIGMAYRGHDAKVVFDFDDPMGESTCVACGECVQACPTGALMSASLMDESKTVRENYAEESVDSVCPYCGVGCEVTYHVKDDSILYVEGRNGPANQNRLCVKGRYGTDYSRSPQRLTVPMIRREDAPKGADVQVDPDNPWTHFREASWEEALDKAANGLKTIRDRDGGGALAGFGSAKGTNEEAYLFQKLVRAGFGTNNVDHCTRLCHASSVAAMIENLGTGAVTAPFTDAEKAECMIVIGARPNENHPVASSYMKQAAKKGTKLIVMDPRYNEQLGRYAYANVQFQPGTDVALLNAMLHVIFEEGLEDTQYIQAHVNGVEELREKAKEFPPEKMADHVGVSAETIRDIARTYATAQASIIFWGMGISQHVHGTDNARSLINLSLVTGHMGRPGTGLHPLRGQNNVQGASDVGLIPMVYPDYKPVTNSDFKDYYEDFWGAELDGQAGLTVVEIVNAIHEGRIKGMYIMGENPAMSDPHQSHAREALADLEHLVVQEIFLTETAYQADVILPASSQQEKDGTYTNSNRQVQIGRAAISTPGQARQDWALVQEIANRIGMDWNYTHPRDVFNEMEQVMPSLTNITWERLEREGAVAYPCDDPKSHGNLVIFDEAFYTSDGRGTVRPVDIVPPDEMPDDEYPMILSTGRQLEHWHTGAMTRRSDVLDRIEPEAVCMMHPREMRKQGIQMGDYLRVTTRRGTIEIKVRADRDVPSNMVFIPFCYAEAAANVLTNPQIDPYGKIPEFKYCAAKIERMPMEVAAE</sequence>
<keyword evidence="22" id="KW-1185">Reference proteome</keyword>
<dbReference type="EMBL" id="FNCE01000001">
    <property type="protein sequence ID" value="SDF55778.1"/>
    <property type="molecule type" value="Genomic_DNA"/>
</dbReference>
<feature type="domain" description="4Fe-4S ferredoxin-type" evidence="19">
    <location>
        <begin position="182"/>
        <end position="211"/>
    </location>
</feature>
<protein>
    <recommendedName>
        <fullName evidence="17">nitrate reductase (cytochrome)</fullName>
        <ecNumber evidence="17">1.9.6.1</ecNumber>
    </recommendedName>
</protein>
<dbReference type="CDD" id="cd00207">
    <property type="entry name" value="fer2"/>
    <property type="match status" value="1"/>
</dbReference>
<evidence type="ECO:0000256" key="17">
    <source>
        <dbReference type="ARBA" id="ARBA00067026"/>
    </source>
</evidence>
<organism evidence="21 22">
    <name type="scientific">Limimonas halophila</name>
    <dbReference type="NCBI Taxonomy" id="1082479"/>
    <lineage>
        <taxon>Bacteria</taxon>
        <taxon>Pseudomonadati</taxon>
        <taxon>Pseudomonadota</taxon>
        <taxon>Alphaproteobacteria</taxon>
        <taxon>Rhodospirillales</taxon>
        <taxon>Rhodovibrionaceae</taxon>
        <taxon>Limimonas</taxon>
    </lineage>
</organism>
<dbReference type="Proteomes" id="UP000199415">
    <property type="component" value="Unassembled WGS sequence"/>
</dbReference>
<dbReference type="FunFam" id="2.40.40.20:FF:000005">
    <property type="entry name" value="Periplasmic nitrate reductase"/>
    <property type="match status" value="1"/>
</dbReference>
<dbReference type="CDD" id="cd02790">
    <property type="entry name" value="MopB_CT_Formate-Dh_H"/>
    <property type="match status" value="1"/>
</dbReference>
<keyword evidence="9" id="KW-0574">Periplasm</keyword>
<dbReference type="OrthoDB" id="9803192at2"/>
<dbReference type="SUPFAM" id="SSF53706">
    <property type="entry name" value="Formate dehydrogenase/DMSO reductase, domains 1-3"/>
    <property type="match status" value="1"/>
</dbReference>
<dbReference type="GO" id="GO:0015942">
    <property type="term" value="P:formate metabolic process"/>
    <property type="evidence" value="ECO:0007669"/>
    <property type="project" value="InterPro"/>
</dbReference>
<evidence type="ECO:0000256" key="5">
    <source>
        <dbReference type="ARBA" id="ARBA00022505"/>
    </source>
</evidence>
<accession>A0A1G7M1T2</accession>
<dbReference type="GO" id="GO:0003954">
    <property type="term" value="F:NADH dehydrogenase activity"/>
    <property type="evidence" value="ECO:0007669"/>
    <property type="project" value="TreeGrafter"/>
</dbReference>
<dbReference type="Gene3D" id="2.20.25.90">
    <property type="entry name" value="ADC-like domains"/>
    <property type="match status" value="1"/>
</dbReference>
<evidence type="ECO:0000256" key="9">
    <source>
        <dbReference type="ARBA" id="ARBA00022764"/>
    </source>
</evidence>
<evidence type="ECO:0000256" key="13">
    <source>
        <dbReference type="ARBA" id="ARBA00023014"/>
    </source>
</evidence>
<evidence type="ECO:0000256" key="14">
    <source>
        <dbReference type="ARBA" id="ARBA00023063"/>
    </source>
</evidence>
<feature type="domain" description="4Fe-4S ferredoxin-type" evidence="19">
    <location>
        <begin position="139"/>
        <end position="169"/>
    </location>
</feature>
<dbReference type="InterPro" id="IPR006656">
    <property type="entry name" value="Mopterin_OxRdtase"/>
</dbReference>
<dbReference type="GO" id="GO:0050140">
    <property type="term" value="F:nitrate reductase (cytochrome) activity"/>
    <property type="evidence" value="ECO:0007669"/>
    <property type="project" value="UniProtKB-EC"/>
</dbReference>
<evidence type="ECO:0000256" key="7">
    <source>
        <dbReference type="ARBA" id="ARBA00022729"/>
    </source>
</evidence>
<name>A0A1G7M1T2_9PROT</name>
<dbReference type="Pfam" id="PF01568">
    <property type="entry name" value="Molydop_binding"/>
    <property type="match status" value="1"/>
</dbReference>
<dbReference type="InterPro" id="IPR017900">
    <property type="entry name" value="4Fe4S_Fe_S_CS"/>
</dbReference>
<proteinExistence type="inferred from homology"/>
<keyword evidence="5" id="KW-0500">Molybdenum</keyword>
<evidence type="ECO:0000256" key="12">
    <source>
        <dbReference type="ARBA" id="ARBA00023004"/>
    </source>
</evidence>
<dbReference type="InterPro" id="IPR006655">
    <property type="entry name" value="Mopterin_OxRdtase_prok_CS"/>
</dbReference>
<dbReference type="GO" id="GO:0051539">
    <property type="term" value="F:4 iron, 4 sulfur cluster binding"/>
    <property type="evidence" value="ECO:0007669"/>
    <property type="project" value="UniProtKB-KW"/>
</dbReference>
<dbReference type="SUPFAM" id="SSF50692">
    <property type="entry name" value="ADC-like"/>
    <property type="match status" value="1"/>
</dbReference>
<keyword evidence="10" id="KW-0249">Electron transport</keyword>
<keyword evidence="4" id="KW-0004">4Fe-4S</keyword>
<comment type="cofactor">
    <cofactor evidence="1">
        <name>Mo-bis(molybdopterin guanine dinucleotide)</name>
        <dbReference type="ChEBI" id="CHEBI:60539"/>
    </cofactor>
</comment>
<comment type="catalytic activity">
    <reaction evidence="15">
        <text>2 Fe(II)-[cytochrome] + nitrate + 2 H(+) = 2 Fe(III)-[cytochrome] + nitrite + H2O</text>
        <dbReference type="Rhea" id="RHEA:12909"/>
        <dbReference type="Rhea" id="RHEA-COMP:11777"/>
        <dbReference type="Rhea" id="RHEA-COMP:11778"/>
        <dbReference type="ChEBI" id="CHEBI:15377"/>
        <dbReference type="ChEBI" id="CHEBI:15378"/>
        <dbReference type="ChEBI" id="CHEBI:16301"/>
        <dbReference type="ChEBI" id="CHEBI:17632"/>
        <dbReference type="ChEBI" id="CHEBI:29033"/>
        <dbReference type="ChEBI" id="CHEBI:29034"/>
        <dbReference type="EC" id="1.9.6.1"/>
    </reaction>
</comment>
<comment type="function">
    <text evidence="16">Catalytic subunit of the periplasmic nitrate reductase complex NapAB. Receives electrons from NapB and catalyzes the reduction of nitrate to nitrite.</text>
</comment>
<dbReference type="RefSeq" id="WP_090018472.1">
    <property type="nucleotide sequence ID" value="NZ_FNCE01000001.1"/>
</dbReference>
<evidence type="ECO:0000256" key="8">
    <source>
        <dbReference type="ARBA" id="ARBA00022737"/>
    </source>
</evidence>
<comment type="cofactor">
    <cofactor evidence="2">
        <name>[4Fe-4S] cluster</name>
        <dbReference type="ChEBI" id="CHEBI:49883"/>
    </cofactor>
</comment>
<evidence type="ECO:0000256" key="2">
    <source>
        <dbReference type="ARBA" id="ARBA00001966"/>
    </source>
</evidence>
<dbReference type="Gene3D" id="3.40.228.10">
    <property type="entry name" value="Dimethylsulfoxide Reductase, domain 2"/>
    <property type="match status" value="1"/>
</dbReference>
<evidence type="ECO:0000313" key="22">
    <source>
        <dbReference type="Proteomes" id="UP000199415"/>
    </source>
</evidence>
<evidence type="ECO:0000256" key="6">
    <source>
        <dbReference type="ARBA" id="ARBA00022723"/>
    </source>
</evidence>
<evidence type="ECO:0000256" key="11">
    <source>
        <dbReference type="ARBA" id="ARBA00023002"/>
    </source>
</evidence>
<dbReference type="SMART" id="SM00926">
    <property type="entry name" value="Molybdop_Fe4S4"/>
    <property type="match status" value="1"/>
</dbReference>
<dbReference type="Gene3D" id="3.10.20.740">
    <property type="match status" value="1"/>
</dbReference>
<dbReference type="GO" id="GO:0016020">
    <property type="term" value="C:membrane"/>
    <property type="evidence" value="ECO:0007669"/>
    <property type="project" value="TreeGrafter"/>
</dbReference>
<dbReference type="Gene3D" id="3.40.50.740">
    <property type="match status" value="1"/>
</dbReference>
<dbReference type="PROSITE" id="PS00198">
    <property type="entry name" value="4FE4S_FER_1"/>
    <property type="match status" value="1"/>
</dbReference>
<dbReference type="GO" id="GO:0043546">
    <property type="term" value="F:molybdopterin cofactor binding"/>
    <property type="evidence" value="ECO:0007669"/>
    <property type="project" value="InterPro"/>
</dbReference>
<dbReference type="Gene3D" id="3.30.70.20">
    <property type="match status" value="1"/>
</dbReference>
<dbReference type="PANTHER" id="PTHR43105">
    <property type="entry name" value="RESPIRATORY NITRATE REDUCTASE"/>
    <property type="match status" value="1"/>
</dbReference>
<dbReference type="InterPro" id="IPR006478">
    <property type="entry name" value="Formate_DH_asu"/>
</dbReference>
<reference evidence="21 22" key="1">
    <citation type="submission" date="2016-10" db="EMBL/GenBank/DDBJ databases">
        <authorList>
            <person name="de Groot N.N."/>
        </authorList>
    </citation>
    <scope>NUCLEOTIDE SEQUENCE [LARGE SCALE GENOMIC DNA]</scope>
    <source>
        <strain evidence="21 22">DSM 25584</strain>
    </source>
</reference>
<dbReference type="GO" id="GO:0008863">
    <property type="term" value="F:formate dehydrogenase (NAD+) activity"/>
    <property type="evidence" value="ECO:0007669"/>
    <property type="project" value="InterPro"/>
</dbReference>
<feature type="domain" description="2Fe-2S ferredoxin-type" evidence="18">
    <location>
        <begin position="3"/>
        <end position="83"/>
    </location>
</feature>
<dbReference type="SUPFAM" id="SSF54862">
    <property type="entry name" value="4Fe-4S ferredoxins"/>
    <property type="match status" value="1"/>
</dbReference>
<keyword evidence="10" id="KW-0813">Transport</keyword>
<dbReference type="InterPro" id="IPR006963">
    <property type="entry name" value="Mopterin_OxRdtase_4Fe-4S_dom"/>
</dbReference>
<keyword evidence="6" id="KW-0479">Metal-binding</keyword>
<dbReference type="FunFam" id="3.30.70.20:FF:000035">
    <property type="entry name" value="Iron hydrogenase 1"/>
    <property type="match status" value="1"/>
</dbReference>
<keyword evidence="11" id="KW-0560">Oxidoreductase</keyword>
<dbReference type="PROSITE" id="PS51379">
    <property type="entry name" value="4FE4S_FER_2"/>
    <property type="match status" value="2"/>
</dbReference>
<evidence type="ECO:0000256" key="3">
    <source>
        <dbReference type="ARBA" id="ARBA00007023"/>
    </source>
</evidence>
<dbReference type="Gene3D" id="2.40.40.20">
    <property type="match status" value="1"/>
</dbReference>
<evidence type="ECO:0000256" key="15">
    <source>
        <dbReference type="ARBA" id="ARBA00052176"/>
    </source>
</evidence>